<gene>
    <name evidence="2" type="ORF">B0T18DRAFT_313877</name>
</gene>
<dbReference type="AlphaFoldDB" id="A0AA40F925"/>
<dbReference type="EMBL" id="JAUKUD010000001">
    <property type="protein sequence ID" value="KAK0752961.1"/>
    <property type="molecule type" value="Genomic_DNA"/>
</dbReference>
<proteinExistence type="predicted"/>
<reference evidence="2" key="1">
    <citation type="submission" date="2023-06" db="EMBL/GenBank/DDBJ databases">
        <title>Genome-scale phylogeny and comparative genomics of the fungal order Sordariales.</title>
        <authorList>
            <consortium name="Lawrence Berkeley National Laboratory"/>
            <person name="Hensen N."/>
            <person name="Bonometti L."/>
            <person name="Westerberg I."/>
            <person name="Brannstrom I.O."/>
            <person name="Guillou S."/>
            <person name="Cros-Aarteil S."/>
            <person name="Calhoun S."/>
            <person name="Haridas S."/>
            <person name="Kuo A."/>
            <person name="Mondo S."/>
            <person name="Pangilinan J."/>
            <person name="Riley R."/>
            <person name="LaButti K."/>
            <person name="Andreopoulos B."/>
            <person name="Lipzen A."/>
            <person name="Chen C."/>
            <person name="Yanf M."/>
            <person name="Daum C."/>
            <person name="Ng V."/>
            <person name="Clum A."/>
            <person name="Steindorff A."/>
            <person name="Ohm R."/>
            <person name="Martin F."/>
            <person name="Silar P."/>
            <person name="Natvig D."/>
            <person name="Lalanne C."/>
            <person name="Gautier V."/>
            <person name="Ament-velasquez S.L."/>
            <person name="Kruys A."/>
            <person name="Hutchinson M.I."/>
            <person name="Powell A.J."/>
            <person name="Barry K."/>
            <person name="Miller A.N."/>
            <person name="Grigoriev I.V."/>
            <person name="Debuchy R."/>
            <person name="Gladieux P."/>
            <person name="Thoren M.H."/>
            <person name="Johannesson H."/>
        </authorList>
    </citation>
    <scope>NUCLEOTIDE SEQUENCE</scope>
    <source>
        <strain evidence="2">SMH3187-1</strain>
    </source>
</reference>
<protein>
    <recommendedName>
        <fullName evidence="4">Mid2 domain-containing protein</fullName>
    </recommendedName>
</protein>
<sequence>MWVAAFTLTSAGPQAAAPVPRIRDARRMPTDQTLARIARSLNTIRAEGQDQTFSSNKTVLDTTWTGATLLKQSVSGQRKRASAEGTADVEIVCQKCYIKGAASASLTLKGGLGDAIANYTAEVTNEVRNATEAVFDAVVETVQSAMNQVDDIIVDFVADGDLDKDYQVEFPTIDVAFDLDLRPLPGVSVKFQFEDNFELYMQLNTRLGAGATYTINLYASKSPIGVAIGSDITAGVAVVLDLILDVSTAIDISSGFHLRLEKGVGFELNMFSQNVSNVAFPGGQFEFLPVSIVSEGVVLKGILRVGLKLGLELDTGGIASTLNKTPFNVEAGIVAEVFANVAEFITNVTGPALSNKNANKNADPCDLNVIEAYQFALGVAAGATVAVGFQTWGPIASESTPLFYTTLASACAIRKPITPTGPTAPAPPTAPAVLLPARQAASPLTTKTATTTLIFTGQSCQSSGLINCPASLQVSSTYKSVLTLITAVPFGVTATFPITRVASVEDVVPFGEGVKKMVSSSGVPTSYVPGPTGVAGDVKDWLEGSTGGLSNKAVLGIAVGLGVPLLVAVVAGVV</sequence>
<evidence type="ECO:0008006" key="4">
    <source>
        <dbReference type="Google" id="ProtNLM"/>
    </source>
</evidence>
<keyword evidence="1" id="KW-1133">Transmembrane helix</keyword>
<organism evidence="2 3">
    <name type="scientific">Schizothecium vesticola</name>
    <dbReference type="NCBI Taxonomy" id="314040"/>
    <lineage>
        <taxon>Eukaryota</taxon>
        <taxon>Fungi</taxon>
        <taxon>Dikarya</taxon>
        <taxon>Ascomycota</taxon>
        <taxon>Pezizomycotina</taxon>
        <taxon>Sordariomycetes</taxon>
        <taxon>Sordariomycetidae</taxon>
        <taxon>Sordariales</taxon>
        <taxon>Schizotheciaceae</taxon>
        <taxon>Schizothecium</taxon>
    </lineage>
</organism>
<evidence type="ECO:0000313" key="2">
    <source>
        <dbReference type="EMBL" id="KAK0752961.1"/>
    </source>
</evidence>
<keyword evidence="3" id="KW-1185">Reference proteome</keyword>
<comment type="caution">
    <text evidence="2">The sequence shown here is derived from an EMBL/GenBank/DDBJ whole genome shotgun (WGS) entry which is preliminary data.</text>
</comment>
<dbReference type="Proteomes" id="UP001172155">
    <property type="component" value="Unassembled WGS sequence"/>
</dbReference>
<accession>A0AA40F925</accession>
<name>A0AA40F925_9PEZI</name>
<feature type="transmembrane region" description="Helical" evidence="1">
    <location>
        <begin position="553"/>
        <end position="573"/>
    </location>
</feature>
<keyword evidence="1" id="KW-0472">Membrane</keyword>
<evidence type="ECO:0000256" key="1">
    <source>
        <dbReference type="SAM" id="Phobius"/>
    </source>
</evidence>
<keyword evidence="1" id="KW-0812">Transmembrane</keyword>
<evidence type="ECO:0000313" key="3">
    <source>
        <dbReference type="Proteomes" id="UP001172155"/>
    </source>
</evidence>